<dbReference type="OrthoDB" id="343623at2759"/>
<dbReference type="AlphaFoldDB" id="A0A132NNE6"/>
<dbReference type="GO" id="GO:0005664">
    <property type="term" value="C:nuclear origin of replication recognition complex"/>
    <property type="evidence" value="ECO:0007669"/>
    <property type="project" value="TreeGrafter"/>
</dbReference>
<protein>
    <submittedName>
        <fullName evidence="3">Orc4/ AAA superfamily ATPase/ Cdc6-related protein</fullName>
    </submittedName>
</protein>
<feature type="domain" description="Orc1-like AAA ATPase" evidence="2">
    <location>
        <begin position="48"/>
        <end position="177"/>
    </location>
</feature>
<dbReference type="Proteomes" id="UP000070089">
    <property type="component" value="Unassembled WGS sequence"/>
</dbReference>
<accession>A0A132NNE6</accession>
<evidence type="ECO:0000313" key="3">
    <source>
        <dbReference type="EMBL" id="KWX11609.1"/>
    </source>
</evidence>
<dbReference type="GO" id="GO:0006270">
    <property type="term" value="P:DNA replication initiation"/>
    <property type="evidence" value="ECO:0007669"/>
    <property type="project" value="TreeGrafter"/>
</dbReference>
<evidence type="ECO:0000256" key="1">
    <source>
        <dbReference type="SAM" id="MobiDB-lite"/>
    </source>
</evidence>
<dbReference type="VEuPathDB" id="GiardiaDB:QR46_4425"/>
<dbReference type="GO" id="GO:0003688">
    <property type="term" value="F:DNA replication origin binding"/>
    <property type="evidence" value="ECO:0007669"/>
    <property type="project" value="TreeGrafter"/>
</dbReference>
<dbReference type="InterPro" id="IPR041664">
    <property type="entry name" value="AAA_16"/>
</dbReference>
<organism evidence="3 4">
    <name type="scientific">Giardia duodenalis assemblage B</name>
    <dbReference type="NCBI Taxonomy" id="1394984"/>
    <lineage>
        <taxon>Eukaryota</taxon>
        <taxon>Metamonada</taxon>
        <taxon>Diplomonadida</taxon>
        <taxon>Hexamitidae</taxon>
        <taxon>Giardiinae</taxon>
        <taxon>Giardia</taxon>
    </lineage>
</organism>
<reference evidence="3 4" key="1">
    <citation type="journal article" date="2015" name="Mol. Biochem. Parasitol.">
        <title>Identification of polymorphic genes for use in assemblage B genotyping assays through comparative genomics of multiple assemblage B Giardia duodenalis isolates.</title>
        <authorList>
            <person name="Wielinga C."/>
            <person name="Thompson R.C."/>
            <person name="Monis P."/>
            <person name="Ryan U."/>
        </authorList>
    </citation>
    <scope>NUCLEOTIDE SEQUENCE [LARGE SCALE GENOMIC DNA]</scope>
    <source>
        <strain evidence="3 4">BAH15c1</strain>
    </source>
</reference>
<feature type="region of interest" description="Disordered" evidence="1">
    <location>
        <begin position="1"/>
        <end position="26"/>
    </location>
</feature>
<evidence type="ECO:0000313" key="4">
    <source>
        <dbReference type="Proteomes" id="UP000070089"/>
    </source>
</evidence>
<proteinExistence type="predicted"/>
<dbReference type="SUPFAM" id="SSF52540">
    <property type="entry name" value="P-loop containing nucleoside triphosphate hydrolases"/>
    <property type="match status" value="1"/>
</dbReference>
<dbReference type="Gene3D" id="3.40.50.300">
    <property type="entry name" value="P-loop containing nucleotide triphosphate hydrolases"/>
    <property type="match status" value="1"/>
</dbReference>
<sequence length="469" mass="52582">MITATMSSADICPDGPPDHRGSSPPGSSFTWTRHYILPKLLGTYIPERLIGLEQQLNTIKLHILGTARYGISSTILVRGLRGSGKSHLITTAIARATRELVDDSNNHVSLPRIIQVDAISTDPMQLCSRICHTLDEKFDPKKRAARHLLIEKTMELLTNGTPIVLVIENIDNYLASGTFLYKLFDLCHSETRVVCAIYTTRTYKFVSSMPMRVQSRFTYELVDTMQTLSITLTPTSQNLKEVTHKASVNFLRQFIQDRLTIAISDSPDLSVACSEPALKKPVNKQSMPSEQIPGIVEVKAWNNIVEEIARSPEIGETLSWIVSLTRDCYLYLHLTLAIYLAFVRCTGKPSVDTFIRAATLHIQSSHTDKQMQTLESLSNEAIYLLGAIVSYCRCRNSSIFTLPDAINALSSGKGAHLSTQMYQLMQASIFELTDGKIIAKRQYNWRLVVPMSKLLEFAKHLPESVRMLF</sequence>
<comment type="caution">
    <text evidence="3">The sequence shown here is derived from an EMBL/GenBank/DDBJ whole genome shotgun (WGS) entry which is preliminary data.</text>
</comment>
<dbReference type="EMBL" id="JXTI01000170">
    <property type="protein sequence ID" value="KWX11609.1"/>
    <property type="molecule type" value="Genomic_DNA"/>
</dbReference>
<name>A0A132NNE6_GIAIN</name>
<dbReference type="PANTHER" id="PTHR12087">
    <property type="entry name" value="ORIGIN RECOGNITION COMPLEX SUBUNIT 4"/>
    <property type="match status" value="1"/>
</dbReference>
<dbReference type="InterPro" id="IPR027417">
    <property type="entry name" value="P-loop_NTPase"/>
</dbReference>
<gene>
    <name evidence="3" type="ORF">QR46_4425</name>
</gene>
<evidence type="ECO:0000259" key="2">
    <source>
        <dbReference type="Pfam" id="PF13191"/>
    </source>
</evidence>
<dbReference type="PANTHER" id="PTHR12087:SF0">
    <property type="entry name" value="ORIGIN RECOGNITION COMPLEX SUBUNIT 4"/>
    <property type="match status" value="1"/>
</dbReference>
<dbReference type="InterPro" id="IPR016527">
    <property type="entry name" value="ORC4"/>
</dbReference>
<dbReference type="Pfam" id="PF13191">
    <property type="entry name" value="AAA_16"/>
    <property type="match status" value="1"/>
</dbReference>
<dbReference type="FunFam" id="3.40.50.300:FF:003015">
    <property type="entry name" value="Origin recognition complex subunit 4"/>
    <property type="match status" value="1"/>
</dbReference>